<keyword evidence="2" id="KW-1185">Reference proteome</keyword>
<dbReference type="GeneID" id="22914948"/>
<evidence type="ECO:0000313" key="2">
    <source>
        <dbReference type="Proteomes" id="UP000019763"/>
    </source>
</evidence>
<feature type="non-terminal residue" evidence="1">
    <location>
        <position position="1"/>
    </location>
</feature>
<name>A0A023B0D3_GRENI</name>
<dbReference type="EMBL" id="AFNH02001029">
    <property type="protein sequence ID" value="EZG45342.1"/>
    <property type="molecule type" value="Genomic_DNA"/>
</dbReference>
<evidence type="ECO:0000313" key="1">
    <source>
        <dbReference type="EMBL" id="EZG45342.1"/>
    </source>
</evidence>
<reference evidence="1" key="1">
    <citation type="submission" date="2013-12" db="EMBL/GenBank/DDBJ databases">
        <authorList>
            <person name="Omoto C.K."/>
            <person name="Sibley D."/>
            <person name="Venepally P."/>
            <person name="Hadjithomas M."/>
            <person name="Karamycheva S."/>
            <person name="Brunk B."/>
            <person name="Roos D."/>
            <person name="Caler E."/>
            <person name="Lorenzi H."/>
        </authorList>
    </citation>
    <scope>NUCLEOTIDE SEQUENCE</scope>
</reference>
<dbReference type="VEuPathDB" id="CryptoDB:GNI_139270"/>
<proteinExistence type="predicted"/>
<dbReference type="Proteomes" id="UP000019763">
    <property type="component" value="Unassembled WGS sequence"/>
</dbReference>
<dbReference type="RefSeq" id="XP_011132523.1">
    <property type="nucleotide sequence ID" value="XM_011134221.1"/>
</dbReference>
<organism evidence="1 2">
    <name type="scientific">Gregarina niphandrodes</name>
    <name type="common">Septate eugregarine</name>
    <dbReference type="NCBI Taxonomy" id="110365"/>
    <lineage>
        <taxon>Eukaryota</taxon>
        <taxon>Sar</taxon>
        <taxon>Alveolata</taxon>
        <taxon>Apicomplexa</taxon>
        <taxon>Conoidasida</taxon>
        <taxon>Gregarinasina</taxon>
        <taxon>Eugregarinorida</taxon>
        <taxon>Gregarinidae</taxon>
        <taxon>Gregarina</taxon>
    </lineage>
</organism>
<sequence length="46" mass="5502">LYSKAGKIYNVLQDIKRARDLRNTVIRLEIKNVKVCSQHYFETFMV</sequence>
<comment type="caution">
    <text evidence="1">The sequence shown here is derived from an EMBL/GenBank/DDBJ whole genome shotgun (WGS) entry which is preliminary data.</text>
</comment>
<accession>A0A023B0D3</accession>
<protein>
    <submittedName>
        <fullName evidence="1">Uncharacterized protein</fullName>
    </submittedName>
</protein>
<dbReference type="AlphaFoldDB" id="A0A023B0D3"/>
<gene>
    <name evidence="1" type="ORF">GNI_139270</name>
</gene>